<evidence type="ECO:0000313" key="2">
    <source>
        <dbReference type="EMBL" id="KAF3887698.1"/>
    </source>
</evidence>
<comment type="caution">
    <text evidence="3">The sequence shown here is derived from an EMBL/GenBank/DDBJ whole genome shotgun (WGS) entry which is preliminary data.</text>
</comment>
<keyword evidence="1" id="KW-1133">Transmembrane helix</keyword>
<evidence type="ECO:0000313" key="3">
    <source>
        <dbReference type="EMBL" id="KIE13310.1"/>
    </source>
</evidence>
<feature type="transmembrane region" description="Helical" evidence="1">
    <location>
        <begin position="38"/>
        <end position="55"/>
    </location>
</feature>
<feature type="transmembrane region" description="Helical" evidence="1">
    <location>
        <begin position="61"/>
        <end position="77"/>
    </location>
</feature>
<sequence>MVNNTLSSYAASTASVQAAQQNTNADIPLLWKVVTQPAPLVFVAAVFLVSVPVFIEAPLVRMLPWLSFALTGGWVWLSLKLMSRPATYVWGDLLLGFSWSWLAGSIYWGWLRWEPLWHLPVESIGLPFAIWCLSRNWGKVGNFFYLGSLFGTVLTDIYFYLVDLIPFWRQIMQVEPADVSPILQSALAQVKTPWGQVWAIALALVLLSVGILPLPQKQRHWYAFSGAVLSTILVDCLFLVAAVLA</sequence>
<dbReference type="EMBL" id="JHEG04000001">
    <property type="protein sequence ID" value="KAF3887698.1"/>
    <property type="molecule type" value="Genomic_DNA"/>
</dbReference>
<feature type="transmembrane region" description="Helical" evidence="1">
    <location>
        <begin position="197"/>
        <end position="214"/>
    </location>
</feature>
<organism evidence="3">
    <name type="scientific">Tolypothrix bouteillei VB521301</name>
    <dbReference type="NCBI Taxonomy" id="1479485"/>
    <lineage>
        <taxon>Bacteria</taxon>
        <taxon>Bacillati</taxon>
        <taxon>Cyanobacteriota</taxon>
        <taxon>Cyanophyceae</taxon>
        <taxon>Nostocales</taxon>
        <taxon>Tolypothrichaceae</taxon>
        <taxon>Tolypothrix</taxon>
    </lineage>
</organism>
<reference evidence="3" key="1">
    <citation type="journal article" date="2015" name="Genome Announc.">
        <title>Draft Genome Sequence of Tolypothrix boutellei Strain VB521301.</title>
        <authorList>
            <person name="Chandrababunaidu M.M."/>
            <person name="Singh D."/>
            <person name="Sen D."/>
            <person name="Bhan S."/>
            <person name="Das S."/>
            <person name="Gupta A."/>
            <person name="Adhikary S.P."/>
            <person name="Tripathy S."/>
        </authorList>
    </citation>
    <scope>NUCLEOTIDE SEQUENCE</scope>
    <source>
        <strain evidence="3">VB521301</strain>
    </source>
</reference>
<feature type="transmembrane region" description="Helical" evidence="1">
    <location>
        <begin position="89"/>
        <end position="110"/>
    </location>
</feature>
<keyword evidence="1" id="KW-0812">Transmembrane</keyword>
<proteinExistence type="predicted"/>
<dbReference type="Pfam" id="PF11318">
    <property type="entry name" value="DUF3120"/>
    <property type="match status" value="1"/>
</dbReference>
<reference evidence="2" key="2">
    <citation type="submission" date="2019-11" db="EMBL/GenBank/DDBJ databases">
        <title>Improved Assembly of Tolypothrix boutellei genome.</title>
        <authorList>
            <person name="Sarangi A.N."/>
            <person name="Mukherjee M."/>
            <person name="Ghosh S."/>
            <person name="Singh D."/>
            <person name="Das A."/>
            <person name="Kant S."/>
            <person name="Prusty A."/>
            <person name="Tripathy S."/>
        </authorList>
    </citation>
    <scope>NUCLEOTIDE SEQUENCE</scope>
    <source>
        <strain evidence="2">VB521301</strain>
    </source>
</reference>
<dbReference type="STRING" id="1479485.DA73_0208110"/>
<evidence type="ECO:0000256" key="1">
    <source>
        <dbReference type="SAM" id="Phobius"/>
    </source>
</evidence>
<keyword evidence="4" id="KW-1185">Reference proteome</keyword>
<keyword evidence="1" id="KW-0472">Membrane</keyword>
<dbReference type="InterPro" id="IPR021468">
    <property type="entry name" value="DUF3120"/>
</dbReference>
<dbReference type="EMBL" id="JHEG02000019">
    <property type="protein sequence ID" value="KIE13310.1"/>
    <property type="molecule type" value="Genomic_DNA"/>
</dbReference>
<dbReference type="OrthoDB" id="508743at2"/>
<dbReference type="AlphaFoldDB" id="A0A0C1RMU2"/>
<dbReference type="Proteomes" id="UP000029738">
    <property type="component" value="Unassembled WGS sequence"/>
</dbReference>
<gene>
    <name evidence="3" type="ORF">DA73_0208110</name>
    <name evidence="2" type="ORF">DA73_0400021035</name>
</gene>
<protein>
    <submittedName>
        <fullName evidence="2">DUF3120 domain-containing protein</fullName>
    </submittedName>
</protein>
<feature type="transmembrane region" description="Helical" evidence="1">
    <location>
        <begin position="221"/>
        <end position="244"/>
    </location>
</feature>
<evidence type="ECO:0000313" key="4">
    <source>
        <dbReference type="Proteomes" id="UP000029738"/>
    </source>
</evidence>
<feature type="transmembrane region" description="Helical" evidence="1">
    <location>
        <begin position="143"/>
        <end position="162"/>
    </location>
</feature>
<accession>A0A0C1RMU2</accession>
<name>A0A0C1RMU2_9CYAN</name>